<keyword evidence="2" id="KW-1185">Reference proteome</keyword>
<evidence type="ECO:0000313" key="2">
    <source>
        <dbReference type="Proteomes" id="UP000637423"/>
    </source>
</evidence>
<proteinExistence type="predicted"/>
<organism evidence="1 2">
    <name type="scientific">Undibacterium terreum</name>
    <dbReference type="NCBI Taxonomy" id="1224302"/>
    <lineage>
        <taxon>Bacteria</taxon>
        <taxon>Pseudomonadati</taxon>
        <taxon>Pseudomonadota</taxon>
        <taxon>Betaproteobacteria</taxon>
        <taxon>Burkholderiales</taxon>
        <taxon>Oxalobacteraceae</taxon>
        <taxon>Undibacterium</taxon>
    </lineage>
</organism>
<sequence length="89" mass="9564">MVEYVPAAGYFQTGKTDSGLYSQRIFNNRTSLGLYYATILNKKVVGTDVSPFLNVIAPVTDDIKTVFIANDNAAGNTARKCKSAPGLSL</sequence>
<dbReference type="Proteomes" id="UP000637423">
    <property type="component" value="Unassembled WGS sequence"/>
</dbReference>
<evidence type="ECO:0000313" key="1">
    <source>
        <dbReference type="EMBL" id="GGC87267.1"/>
    </source>
</evidence>
<dbReference type="EMBL" id="BMED01000004">
    <property type="protein sequence ID" value="GGC87267.1"/>
    <property type="molecule type" value="Genomic_DNA"/>
</dbReference>
<accession>A0A916UT79</accession>
<protein>
    <submittedName>
        <fullName evidence="1">Uncharacterized protein</fullName>
    </submittedName>
</protein>
<gene>
    <name evidence="1" type="ORF">GCM10011396_38170</name>
</gene>
<comment type="caution">
    <text evidence="1">The sequence shown here is derived from an EMBL/GenBank/DDBJ whole genome shotgun (WGS) entry which is preliminary data.</text>
</comment>
<reference evidence="1" key="1">
    <citation type="journal article" date="2014" name="Int. J. Syst. Evol. Microbiol.">
        <title>Complete genome sequence of Corynebacterium casei LMG S-19264T (=DSM 44701T), isolated from a smear-ripened cheese.</title>
        <authorList>
            <consortium name="US DOE Joint Genome Institute (JGI-PGF)"/>
            <person name="Walter F."/>
            <person name="Albersmeier A."/>
            <person name="Kalinowski J."/>
            <person name="Ruckert C."/>
        </authorList>
    </citation>
    <scope>NUCLEOTIDE SEQUENCE</scope>
    <source>
        <strain evidence="1">CGMCC 1.10998</strain>
    </source>
</reference>
<dbReference type="AlphaFoldDB" id="A0A916UT79"/>
<name>A0A916UT79_9BURK</name>
<reference evidence="1" key="2">
    <citation type="submission" date="2020-09" db="EMBL/GenBank/DDBJ databases">
        <authorList>
            <person name="Sun Q."/>
            <person name="Zhou Y."/>
        </authorList>
    </citation>
    <scope>NUCLEOTIDE SEQUENCE</scope>
    <source>
        <strain evidence="1">CGMCC 1.10998</strain>
    </source>
</reference>